<sequence>MNISSPAARTELPEPERRARAVRAVAACARDAGELTELLDMLGLEAGEVLPRPEAPTPVVVPAPRGRGIPISELTALLAAAGLTRQSA</sequence>
<name>A0ABY7BDF7_9PSEU</name>
<dbReference type="Proteomes" id="UP001163203">
    <property type="component" value="Chromosome"/>
</dbReference>
<evidence type="ECO:0000313" key="1">
    <source>
        <dbReference type="EMBL" id="WAL70017.1"/>
    </source>
</evidence>
<dbReference type="EMBL" id="CP113836">
    <property type="protein sequence ID" value="WAL70017.1"/>
    <property type="molecule type" value="Genomic_DNA"/>
</dbReference>
<gene>
    <name evidence="1" type="ORF">ORV05_19845</name>
</gene>
<evidence type="ECO:0000313" key="2">
    <source>
        <dbReference type="Proteomes" id="UP001163203"/>
    </source>
</evidence>
<dbReference type="RefSeq" id="WP_268760087.1">
    <property type="nucleotide sequence ID" value="NZ_CP113836.1"/>
</dbReference>
<proteinExistence type="predicted"/>
<keyword evidence="2" id="KW-1185">Reference proteome</keyword>
<protein>
    <submittedName>
        <fullName evidence="1">Uncharacterized protein</fullName>
    </submittedName>
</protein>
<reference evidence="1" key="1">
    <citation type="submission" date="2022-11" db="EMBL/GenBank/DDBJ databases">
        <authorList>
            <person name="Mo P."/>
        </authorList>
    </citation>
    <scope>NUCLEOTIDE SEQUENCE</scope>
    <source>
        <strain evidence="1">HUAS 11-8</strain>
    </source>
</reference>
<accession>A0ABY7BDF7</accession>
<organism evidence="1 2">
    <name type="scientific">Amycolatopsis cynarae</name>
    <dbReference type="NCBI Taxonomy" id="2995223"/>
    <lineage>
        <taxon>Bacteria</taxon>
        <taxon>Bacillati</taxon>
        <taxon>Actinomycetota</taxon>
        <taxon>Actinomycetes</taxon>
        <taxon>Pseudonocardiales</taxon>
        <taxon>Pseudonocardiaceae</taxon>
        <taxon>Amycolatopsis</taxon>
    </lineage>
</organism>